<reference evidence="1" key="1">
    <citation type="journal article" date="2023" name="G3 (Bethesda)">
        <title>Whole genome assemblies of Zophobas morio and Tenebrio molitor.</title>
        <authorList>
            <person name="Kaur S."/>
            <person name="Stinson S.A."/>
            <person name="diCenzo G.C."/>
        </authorList>
    </citation>
    <scope>NUCLEOTIDE SEQUENCE</scope>
    <source>
        <strain evidence="1">QUZm001</strain>
    </source>
</reference>
<gene>
    <name evidence="1" type="ORF">Zmor_024218</name>
</gene>
<protein>
    <submittedName>
        <fullName evidence="1">Uncharacterized protein</fullName>
    </submittedName>
</protein>
<dbReference type="Proteomes" id="UP001168821">
    <property type="component" value="Unassembled WGS sequence"/>
</dbReference>
<evidence type="ECO:0000313" key="1">
    <source>
        <dbReference type="EMBL" id="KAJ3646641.1"/>
    </source>
</evidence>
<sequence>MCSNADRQNYAKKIIQGKGRDVIAQRTDRRQRLIQRFKSLRIQSIDSLRHLNENEITYEVLSELKKLILSTLDQGNLLHEDDVDFFLKDLEEELKLGEHEQYEKLCMEEIESITNNLMGRCDICENLIINNGICDSCSSRHFTAQF</sequence>
<keyword evidence="2" id="KW-1185">Reference proteome</keyword>
<evidence type="ECO:0000313" key="2">
    <source>
        <dbReference type="Proteomes" id="UP001168821"/>
    </source>
</evidence>
<accession>A0AA38M7X1</accession>
<comment type="caution">
    <text evidence="1">The sequence shown here is derived from an EMBL/GenBank/DDBJ whole genome shotgun (WGS) entry which is preliminary data.</text>
</comment>
<name>A0AA38M7X1_9CUCU</name>
<dbReference type="AlphaFoldDB" id="A0AA38M7X1"/>
<organism evidence="1 2">
    <name type="scientific">Zophobas morio</name>
    <dbReference type="NCBI Taxonomy" id="2755281"/>
    <lineage>
        <taxon>Eukaryota</taxon>
        <taxon>Metazoa</taxon>
        <taxon>Ecdysozoa</taxon>
        <taxon>Arthropoda</taxon>
        <taxon>Hexapoda</taxon>
        <taxon>Insecta</taxon>
        <taxon>Pterygota</taxon>
        <taxon>Neoptera</taxon>
        <taxon>Endopterygota</taxon>
        <taxon>Coleoptera</taxon>
        <taxon>Polyphaga</taxon>
        <taxon>Cucujiformia</taxon>
        <taxon>Tenebrionidae</taxon>
        <taxon>Zophobas</taxon>
    </lineage>
</organism>
<proteinExistence type="predicted"/>
<dbReference type="EMBL" id="JALNTZ010000007">
    <property type="protein sequence ID" value="KAJ3646641.1"/>
    <property type="molecule type" value="Genomic_DNA"/>
</dbReference>